<accession>A0A8H7PMJ9</accession>
<dbReference type="InterPro" id="IPR019384">
    <property type="entry name" value="FHIP"/>
</dbReference>
<dbReference type="PANTHER" id="PTHR21705">
    <property type="entry name" value="RAI16 PROTEIN-RELATED"/>
    <property type="match status" value="1"/>
</dbReference>
<dbReference type="Pfam" id="PF10257">
    <property type="entry name" value="RAI16-like"/>
    <property type="match status" value="1"/>
</dbReference>
<feature type="region of interest" description="Disordered" evidence="2">
    <location>
        <begin position="961"/>
        <end position="1009"/>
    </location>
</feature>
<feature type="compositionally biased region" description="Polar residues" evidence="2">
    <location>
        <begin position="663"/>
        <end position="693"/>
    </location>
</feature>
<dbReference type="Proteomes" id="UP000654370">
    <property type="component" value="Unassembled WGS sequence"/>
</dbReference>
<dbReference type="AlphaFoldDB" id="A0A8H7PMJ9"/>
<evidence type="ECO:0000313" key="5">
    <source>
        <dbReference type="Proteomes" id="UP000654370"/>
    </source>
</evidence>
<feature type="compositionally biased region" description="Acidic residues" evidence="2">
    <location>
        <begin position="606"/>
        <end position="621"/>
    </location>
</feature>
<feature type="compositionally biased region" description="Low complexity" evidence="2">
    <location>
        <begin position="935"/>
        <end position="945"/>
    </location>
</feature>
<sequence>MFLQKLLSGRNNLNKSKHELLMDAWTSVQRYYETASDPLKDAIELTPIPTCLQNIVKLIQSEEFDYQRANDNLATGPCLEYVLQSRVLEELVEFAKVDVNILDLIIFLNYYYARTPYGMRVHCLRFFTSLITNVHAQILPERAVHVPLQKIIQSCHRLISHHHEQLAQGLECSEERHNAIAELSLELVRLIHAVFAHFKGSNAALMDLFFERGWCRGLGEKVWRNNRNNSKSRHRRRESVDDKIAWNVFLMPRFDMFTYLLDYMNIPGETSEIAREAILFALRLLDGDPEYVCYVIEYSGLCEVMAERLALLFVSLPKTVGSFTISPTSRPVPVRPPQRRVHFAVPAVVASNSLAVAASAHHSFIKKRRKRSPFDADFVRSLDMMADGERIVDEFYSFWELLNDMARVGDKRLTTALIAQLTTTFWHPIICTALGSSFPDLAIATTKYTTEMIKSLTDQMLLQSFLVVLIGERGGVGKDLEPETPPRIVDDHEVSDQSADESTDKVTSTPSTAEEEITLRTLLIIRIHEEPELLSLCTLRLFDTILETYNQFAVYNLVLRNYLDITADGKYKDEEAMNTSKTIKENGEDKSVASHEQAKDQKFEDGSEEEEEGDGDDDDDTPLAKTSNAKQQNEKDGKVRWLVERILSLLPLEDELERMKSPPMSSVLSAEQNNSYMRPSQESTNEKSSSLNGDANSFVDSVHSSTSGTASLMVPGNSYDDYFVEAQERLQYGLLARNFWVAPYPPVKTWLDRDRELEDLRGRPKRKSMNLTQETLIEEEEPSDEQQRANGNIYSNKDEEQPPTAGHYEGLFLSTLFDEFAKILEASLERNLVITSILSKIVGIVDRRIEGVLCDWRAIRQGEDGAYYGGVWTLASGRGNRRSLYAMLEQITFEALRRAQVVPNFETRISIAKRRGLTTAQIPSAPPKMKESKSLLRSGSGILSGRKSDLTRRPSLSQLVFKGSSHSTDPVPPVPQPVPSMSTSVLQDKSKSSSSNTAMPPPLPTNASSSFFQQSQRANFTPVTMTNPFAKLSHFVNAYIVLQEFCKEVAAAALVLHSTTFAERELTPIQQVEWLEESEYVSSFEKARNRMSVLSVQDWRGVDDPDQEERSLEAMGLGGPVGGLVASNQW</sequence>
<dbReference type="InterPro" id="IPR045669">
    <property type="entry name" value="FHIP_C"/>
</dbReference>
<evidence type="ECO:0000256" key="2">
    <source>
        <dbReference type="SAM" id="MobiDB-lite"/>
    </source>
</evidence>
<dbReference type="OrthoDB" id="5350595at2759"/>
<keyword evidence="5" id="KW-1185">Reference proteome</keyword>
<dbReference type="Pfam" id="PF19311">
    <property type="entry name" value="KELAA"/>
    <property type="match status" value="1"/>
</dbReference>
<comment type="caution">
    <text evidence="4">The sequence shown here is derived from an EMBL/GenBank/DDBJ whole genome shotgun (WGS) entry which is preliminary data.</text>
</comment>
<evidence type="ECO:0000259" key="3">
    <source>
        <dbReference type="Pfam" id="PF19314"/>
    </source>
</evidence>
<comment type="similarity">
    <text evidence="1">Belongs to the FHIP family.</text>
</comment>
<evidence type="ECO:0000313" key="4">
    <source>
        <dbReference type="EMBL" id="KAG2176194.1"/>
    </source>
</evidence>
<organism evidence="4 5">
    <name type="scientific">Mortierella isabellina</name>
    <name type="common">Filamentous fungus</name>
    <name type="synonym">Umbelopsis isabellina</name>
    <dbReference type="NCBI Taxonomy" id="91625"/>
    <lineage>
        <taxon>Eukaryota</taxon>
        <taxon>Fungi</taxon>
        <taxon>Fungi incertae sedis</taxon>
        <taxon>Mucoromycota</taxon>
        <taxon>Mucoromycotina</taxon>
        <taxon>Umbelopsidomycetes</taxon>
        <taxon>Umbelopsidales</taxon>
        <taxon>Umbelopsidaceae</taxon>
        <taxon>Umbelopsis</taxon>
    </lineage>
</organism>
<feature type="region of interest" description="Disordered" evidence="2">
    <location>
        <begin position="762"/>
        <end position="802"/>
    </location>
</feature>
<dbReference type="EMBL" id="JAEPQZ010000010">
    <property type="protein sequence ID" value="KAG2176194.1"/>
    <property type="molecule type" value="Genomic_DNA"/>
</dbReference>
<gene>
    <name evidence="4" type="ORF">INT43_005428</name>
</gene>
<dbReference type="Pfam" id="PF19314">
    <property type="entry name" value="DUF5917"/>
    <property type="match status" value="1"/>
</dbReference>
<feature type="region of interest" description="Disordered" evidence="2">
    <location>
        <begin position="658"/>
        <end position="693"/>
    </location>
</feature>
<feature type="domain" description="FHF complex subunit HOOK-interacting protein C-terminal" evidence="3">
    <location>
        <begin position="809"/>
        <end position="915"/>
    </location>
</feature>
<dbReference type="PANTHER" id="PTHR21705:SF11">
    <property type="entry name" value="FHIP FAMILY PROTEIN CG3558"/>
    <property type="match status" value="1"/>
</dbReference>
<evidence type="ECO:0000256" key="1">
    <source>
        <dbReference type="ARBA" id="ARBA00024336"/>
    </source>
</evidence>
<reference evidence="4" key="1">
    <citation type="submission" date="2020-12" db="EMBL/GenBank/DDBJ databases">
        <title>Metabolic potential, ecology and presence of endohyphal bacteria is reflected in genomic diversity of Mucoromycotina.</title>
        <authorList>
            <person name="Muszewska A."/>
            <person name="Okrasinska A."/>
            <person name="Steczkiewicz K."/>
            <person name="Drgas O."/>
            <person name="Orlowska M."/>
            <person name="Perlinska-Lenart U."/>
            <person name="Aleksandrzak-Piekarczyk T."/>
            <person name="Szatraj K."/>
            <person name="Zielenkiewicz U."/>
            <person name="Pilsyk S."/>
            <person name="Malc E."/>
            <person name="Mieczkowski P."/>
            <person name="Kruszewska J.S."/>
            <person name="Biernat P."/>
            <person name="Pawlowska J."/>
        </authorList>
    </citation>
    <scope>NUCLEOTIDE SEQUENCE</scope>
    <source>
        <strain evidence="4">WA0000067209</strain>
    </source>
</reference>
<protein>
    <recommendedName>
        <fullName evidence="3">FHF complex subunit HOOK-interacting protein C-terminal domain-containing protein</fullName>
    </recommendedName>
</protein>
<proteinExistence type="inferred from homology"/>
<dbReference type="InterPro" id="IPR045668">
    <property type="entry name" value="FHIP_KELAA_motif"/>
</dbReference>
<feature type="region of interest" description="Disordered" evidence="2">
    <location>
        <begin position="477"/>
        <end position="512"/>
    </location>
</feature>
<name>A0A8H7PMJ9_MORIS</name>
<feature type="region of interest" description="Disordered" evidence="2">
    <location>
        <begin position="919"/>
        <end position="948"/>
    </location>
</feature>
<feature type="compositionally biased region" description="Basic and acidic residues" evidence="2">
    <location>
        <begin position="582"/>
        <end position="605"/>
    </location>
</feature>
<feature type="region of interest" description="Disordered" evidence="2">
    <location>
        <begin position="582"/>
        <end position="636"/>
    </location>
</feature>